<evidence type="ECO:0000313" key="1">
    <source>
        <dbReference type="EMBL" id="JAG12537.1"/>
    </source>
</evidence>
<dbReference type="AlphaFoldDB" id="A0A0A9WVQ3"/>
<reference evidence="1" key="1">
    <citation type="journal article" date="2014" name="PLoS ONE">
        <title>Transcriptome-Based Identification of ABC Transporters in the Western Tarnished Plant Bug Lygus hesperus.</title>
        <authorList>
            <person name="Hull J.J."/>
            <person name="Chaney K."/>
            <person name="Geib S.M."/>
            <person name="Fabrick J.A."/>
            <person name="Brent C.S."/>
            <person name="Walsh D."/>
            <person name="Lavine L.C."/>
        </authorList>
    </citation>
    <scope>NUCLEOTIDE SEQUENCE</scope>
</reference>
<feature type="non-terminal residue" evidence="1">
    <location>
        <position position="1"/>
    </location>
</feature>
<dbReference type="EMBL" id="GBHO01031067">
    <property type="protein sequence ID" value="JAG12537.1"/>
    <property type="molecule type" value="Transcribed_RNA"/>
</dbReference>
<gene>
    <name evidence="2" type="ORF">CM83_82012</name>
    <name evidence="1" type="ORF">CM83_82016</name>
</gene>
<dbReference type="EMBL" id="GBHO01002177">
    <property type="protein sequence ID" value="JAG41427.1"/>
    <property type="molecule type" value="Transcribed_RNA"/>
</dbReference>
<protein>
    <submittedName>
        <fullName evidence="1">Uncharacterized protein</fullName>
    </submittedName>
</protein>
<name>A0A0A9WVQ3_LYGHE</name>
<reference evidence="1" key="2">
    <citation type="submission" date="2014-07" db="EMBL/GenBank/DDBJ databases">
        <authorList>
            <person name="Hull J."/>
        </authorList>
    </citation>
    <scope>NUCLEOTIDE SEQUENCE</scope>
</reference>
<proteinExistence type="predicted"/>
<sequence length="174" mass="20414">SNLEWLCRATHGSRNIYFYLHVITHQDRKMGEQLTSPLLINFLLSDHLHDWIRHDVRACEEGKFSEPPHFAQHDRQWAPLAAFNISEFVFHLYHYYEYKASTSWYSKSLLVEAILIISVDTLTLGRMNNLGGQNRSPRIPQFLFGILSVKSRKTEVNLLEVVFWSRLKPRSKVS</sequence>
<evidence type="ECO:0000313" key="2">
    <source>
        <dbReference type="EMBL" id="JAG41427.1"/>
    </source>
</evidence>
<accession>A0A0A9WVQ3</accession>
<organism evidence="1">
    <name type="scientific">Lygus hesperus</name>
    <name type="common">Western plant bug</name>
    <dbReference type="NCBI Taxonomy" id="30085"/>
    <lineage>
        <taxon>Eukaryota</taxon>
        <taxon>Metazoa</taxon>
        <taxon>Ecdysozoa</taxon>
        <taxon>Arthropoda</taxon>
        <taxon>Hexapoda</taxon>
        <taxon>Insecta</taxon>
        <taxon>Pterygota</taxon>
        <taxon>Neoptera</taxon>
        <taxon>Paraneoptera</taxon>
        <taxon>Hemiptera</taxon>
        <taxon>Heteroptera</taxon>
        <taxon>Panheteroptera</taxon>
        <taxon>Cimicomorpha</taxon>
        <taxon>Miridae</taxon>
        <taxon>Mirini</taxon>
        <taxon>Lygus</taxon>
    </lineage>
</organism>